<comment type="caution">
    <text evidence="4">The sequence shown here is derived from an EMBL/GenBank/DDBJ whole genome shotgun (WGS) entry which is preliminary data.</text>
</comment>
<dbReference type="Proteomes" id="UP001236507">
    <property type="component" value="Unassembled WGS sequence"/>
</dbReference>
<accession>A0ABT6Y9V6</accession>
<sequence length="336" mass="38600">MEKYNTYSTEDFLSDAGFIRWIKEGAEEERQQWEEWQESQPESLKAYQQATLILRTVLTAKRIEPAKDFGTSLFADIQTSIGQQEKRNKIIKWVRVASVAVAAMLIIAIGIGWYEQSMITISTEYAQQKRITLPDNSIVTLNANSSISFHRAWAWQNKREVWVSGEVYLNVKHLNADPTHIQNKEEFRLHAGKILVDVLGTEFNVKQRRQQVQIALLRGKIRVQAENQSQAIIMKPGEIVRYNGILQKQTLEQARNVPEAWLEGNMVVSGLTARQIIDNFEDTYGYKVVLEDSTLASKQIDGTIAFNSEETILYTLSNILNVNIYKEGRIIYLRSR</sequence>
<dbReference type="EMBL" id="JASHIF010000010">
    <property type="protein sequence ID" value="MDI9860325.1"/>
    <property type="molecule type" value="Genomic_DNA"/>
</dbReference>
<organism evidence="4 5">
    <name type="scientific">Flectobacillus roseus</name>
    <dbReference type="NCBI Taxonomy" id="502259"/>
    <lineage>
        <taxon>Bacteria</taxon>
        <taxon>Pseudomonadati</taxon>
        <taxon>Bacteroidota</taxon>
        <taxon>Cytophagia</taxon>
        <taxon>Cytophagales</taxon>
        <taxon>Flectobacillaceae</taxon>
        <taxon>Flectobacillus</taxon>
    </lineage>
</organism>
<keyword evidence="1" id="KW-0472">Membrane</keyword>
<evidence type="ECO:0000259" key="3">
    <source>
        <dbReference type="Pfam" id="PF16344"/>
    </source>
</evidence>
<keyword evidence="1" id="KW-1133">Transmembrane helix</keyword>
<protein>
    <submittedName>
        <fullName evidence="4">FecR domain-containing protein</fullName>
    </submittedName>
</protein>
<dbReference type="InterPro" id="IPR006860">
    <property type="entry name" value="FecR"/>
</dbReference>
<dbReference type="Gene3D" id="2.60.120.1440">
    <property type="match status" value="1"/>
</dbReference>
<evidence type="ECO:0000259" key="2">
    <source>
        <dbReference type="Pfam" id="PF04773"/>
    </source>
</evidence>
<keyword evidence="1" id="KW-0812">Transmembrane</keyword>
<keyword evidence="5" id="KW-1185">Reference proteome</keyword>
<gene>
    <name evidence="4" type="ORF">QM524_14015</name>
</gene>
<dbReference type="Pfam" id="PF16344">
    <property type="entry name" value="FecR_C"/>
    <property type="match status" value="1"/>
</dbReference>
<feature type="transmembrane region" description="Helical" evidence="1">
    <location>
        <begin position="93"/>
        <end position="114"/>
    </location>
</feature>
<name>A0ABT6Y9V6_9BACT</name>
<feature type="domain" description="Protein FecR C-terminal" evidence="3">
    <location>
        <begin position="272"/>
        <end position="332"/>
    </location>
</feature>
<dbReference type="PANTHER" id="PTHR30273">
    <property type="entry name" value="PERIPLASMIC SIGNAL SENSOR AND SIGMA FACTOR ACTIVATOR FECR-RELATED"/>
    <property type="match status" value="1"/>
</dbReference>
<evidence type="ECO:0000256" key="1">
    <source>
        <dbReference type="SAM" id="Phobius"/>
    </source>
</evidence>
<dbReference type="RefSeq" id="WP_283345063.1">
    <property type="nucleotide sequence ID" value="NZ_JASHIF010000010.1"/>
</dbReference>
<evidence type="ECO:0000313" key="4">
    <source>
        <dbReference type="EMBL" id="MDI9860325.1"/>
    </source>
</evidence>
<dbReference type="Gene3D" id="3.55.50.30">
    <property type="match status" value="1"/>
</dbReference>
<evidence type="ECO:0000313" key="5">
    <source>
        <dbReference type="Proteomes" id="UP001236507"/>
    </source>
</evidence>
<dbReference type="InterPro" id="IPR032508">
    <property type="entry name" value="FecR_C"/>
</dbReference>
<dbReference type="PANTHER" id="PTHR30273:SF2">
    <property type="entry name" value="PROTEIN FECR"/>
    <property type="match status" value="1"/>
</dbReference>
<dbReference type="InterPro" id="IPR012373">
    <property type="entry name" value="Ferrdict_sens_TM"/>
</dbReference>
<reference evidence="4 5" key="1">
    <citation type="submission" date="2023-05" db="EMBL/GenBank/DDBJ databases">
        <title>Novel species of genus Flectobacillus isolated from stream in China.</title>
        <authorList>
            <person name="Lu H."/>
        </authorList>
    </citation>
    <scope>NUCLEOTIDE SEQUENCE [LARGE SCALE GENOMIC DNA]</scope>
    <source>
        <strain evidence="4 5">KCTC 42575</strain>
    </source>
</reference>
<feature type="domain" description="FecR protein" evidence="2">
    <location>
        <begin position="120"/>
        <end position="222"/>
    </location>
</feature>
<dbReference type="Pfam" id="PF04773">
    <property type="entry name" value="FecR"/>
    <property type="match status" value="1"/>
</dbReference>
<proteinExistence type="predicted"/>
<dbReference type="PIRSF" id="PIRSF018266">
    <property type="entry name" value="FecR"/>
    <property type="match status" value="1"/>
</dbReference>